<sequence length="124" mass="14431">GADVVEGILFDLSQRVSFCVRADTFNMMVDLRILRLYVPLSKKRLATLDLSNQGIMQFSDKLRYFEWNAYPLKALPLHFCAEQLVEIHLPHSKVEYLWKGIQVHECIFYFATLPDHALCTLRKA</sequence>
<dbReference type="Proteomes" id="UP000236291">
    <property type="component" value="Unassembled WGS sequence"/>
</dbReference>
<dbReference type="Pfam" id="PF07725">
    <property type="entry name" value="LRR_3"/>
    <property type="match status" value="1"/>
</dbReference>
<evidence type="ECO:0000313" key="4">
    <source>
        <dbReference type="Proteomes" id="UP000236291"/>
    </source>
</evidence>
<proteinExistence type="predicted"/>
<protein>
    <submittedName>
        <fullName evidence="3">Disease resistance protein</fullName>
    </submittedName>
</protein>
<dbReference type="PANTHER" id="PTHR11017:SF562">
    <property type="entry name" value="ADP-RIBOSYL CYCLASE_CYCLIC ADP-RIBOSE HYDROLASE"/>
    <property type="match status" value="1"/>
</dbReference>
<gene>
    <name evidence="3" type="ORF">L195_g058077</name>
</gene>
<dbReference type="InterPro" id="IPR044974">
    <property type="entry name" value="Disease_R_plants"/>
</dbReference>
<reference evidence="3 4" key="2">
    <citation type="journal article" date="2017" name="Front. Plant Sci.">
        <title>Gene Classification and Mining of Molecular Markers Useful in Red Clover (Trifolium pratense) Breeding.</title>
        <authorList>
            <person name="Istvanek J."/>
            <person name="Dluhosova J."/>
            <person name="Dluhos P."/>
            <person name="Patkova L."/>
            <person name="Nedelnik J."/>
            <person name="Repkova J."/>
        </authorList>
    </citation>
    <scope>NUCLEOTIDE SEQUENCE [LARGE SCALE GENOMIC DNA]</scope>
    <source>
        <strain evidence="4">cv. Tatra</strain>
        <tissue evidence="3">Young leaves</tissue>
    </source>
</reference>
<organism evidence="3 4">
    <name type="scientific">Trifolium pratense</name>
    <name type="common">Red clover</name>
    <dbReference type="NCBI Taxonomy" id="57577"/>
    <lineage>
        <taxon>Eukaryota</taxon>
        <taxon>Viridiplantae</taxon>
        <taxon>Streptophyta</taxon>
        <taxon>Embryophyta</taxon>
        <taxon>Tracheophyta</taxon>
        <taxon>Spermatophyta</taxon>
        <taxon>Magnoliopsida</taxon>
        <taxon>eudicotyledons</taxon>
        <taxon>Gunneridae</taxon>
        <taxon>Pentapetalae</taxon>
        <taxon>rosids</taxon>
        <taxon>fabids</taxon>
        <taxon>Fabales</taxon>
        <taxon>Fabaceae</taxon>
        <taxon>Papilionoideae</taxon>
        <taxon>50 kb inversion clade</taxon>
        <taxon>NPAAA clade</taxon>
        <taxon>Hologalegina</taxon>
        <taxon>IRL clade</taxon>
        <taxon>Trifolieae</taxon>
        <taxon>Trifolium</taxon>
    </lineage>
</organism>
<dbReference type="PANTHER" id="PTHR11017">
    <property type="entry name" value="LEUCINE-RICH REPEAT-CONTAINING PROTEIN"/>
    <property type="match status" value="1"/>
</dbReference>
<dbReference type="InterPro" id="IPR011713">
    <property type="entry name" value="Leu-rich_rpt_3"/>
</dbReference>
<dbReference type="EMBL" id="ASHM01118528">
    <property type="protein sequence ID" value="PNX56169.1"/>
    <property type="molecule type" value="Genomic_DNA"/>
</dbReference>
<accession>A0A2K3JQ47</accession>
<dbReference type="AlphaFoldDB" id="A0A2K3JQ47"/>
<keyword evidence="2" id="KW-0677">Repeat</keyword>
<name>A0A2K3JQ47_TRIPR</name>
<dbReference type="GO" id="GO:0006952">
    <property type="term" value="P:defense response"/>
    <property type="evidence" value="ECO:0007669"/>
    <property type="project" value="InterPro"/>
</dbReference>
<comment type="caution">
    <text evidence="3">The sequence shown here is derived from an EMBL/GenBank/DDBJ whole genome shotgun (WGS) entry which is preliminary data.</text>
</comment>
<feature type="non-terminal residue" evidence="3">
    <location>
        <position position="1"/>
    </location>
</feature>
<evidence type="ECO:0000256" key="1">
    <source>
        <dbReference type="ARBA" id="ARBA00022614"/>
    </source>
</evidence>
<reference evidence="3 4" key="1">
    <citation type="journal article" date="2014" name="Am. J. Bot.">
        <title>Genome assembly and annotation for red clover (Trifolium pratense; Fabaceae).</title>
        <authorList>
            <person name="Istvanek J."/>
            <person name="Jaros M."/>
            <person name="Krenek A."/>
            <person name="Repkova J."/>
        </authorList>
    </citation>
    <scope>NUCLEOTIDE SEQUENCE [LARGE SCALE GENOMIC DNA]</scope>
    <source>
        <strain evidence="4">cv. Tatra</strain>
        <tissue evidence="3">Young leaves</tissue>
    </source>
</reference>
<evidence type="ECO:0000313" key="3">
    <source>
        <dbReference type="EMBL" id="PNX56169.1"/>
    </source>
</evidence>
<keyword evidence="1" id="KW-0433">Leucine-rich repeat</keyword>
<evidence type="ECO:0000256" key="2">
    <source>
        <dbReference type="ARBA" id="ARBA00022737"/>
    </source>
</evidence>